<dbReference type="EMBL" id="CAJPUY010000025">
    <property type="protein sequence ID" value="CAG2155547.1"/>
    <property type="molecule type" value="Genomic_DNA"/>
</dbReference>
<reference evidence="1" key="1">
    <citation type="submission" date="2021-03" db="EMBL/GenBank/DDBJ databases">
        <authorList>
            <person name="Peeters C."/>
        </authorList>
    </citation>
    <scope>NUCLEOTIDE SEQUENCE</scope>
    <source>
        <strain evidence="1">LMG 31506</strain>
    </source>
</reference>
<proteinExistence type="predicted"/>
<dbReference type="InterPro" id="IPR054333">
    <property type="entry name" value="REase-ARP-assoc"/>
</dbReference>
<protein>
    <submittedName>
        <fullName evidence="1">Uncharacterized protein</fullName>
    </submittedName>
</protein>
<evidence type="ECO:0000313" key="2">
    <source>
        <dbReference type="Proteomes" id="UP000672934"/>
    </source>
</evidence>
<dbReference type="Pfam" id="PF22558">
    <property type="entry name" value="REase-ARP"/>
    <property type="match status" value="1"/>
</dbReference>
<evidence type="ECO:0000313" key="1">
    <source>
        <dbReference type="EMBL" id="CAG2155547.1"/>
    </source>
</evidence>
<dbReference type="AlphaFoldDB" id="A0A916J0G9"/>
<name>A0A916J0G9_9BURK</name>
<dbReference type="RefSeq" id="WP_211950286.1">
    <property type="nucleotide sequence ID" value="NZ_CAJPUY010000025.1"/>
</dbReference>
<gene>
    <name evidence="1" type="ORF">LMG31506_05447</name>
</gene>
<keyword evidence="2" id="KW-1185">Reference proteome</keyword>
<comment type="caution">
    <text evidence="1">The sequence shown here is derived from an EMBL/GenBank/DDBJ whole genome shotgun (WGS) entry which is preliminary data.</text>
</comment>
<organism evidence="1 2">
    <name type="scientific">Cupriavidus yeoncheonensis</name>
    <dbReference type="NCBI Taxonomy" id="1462994"/>
    <lineage>
        <taxon>Bacteria</taxon>
        <taxon>Pseudomonadati</taxon>
        <taxon>Pseudomonadota</taxon>
        <taxon>Betaproteobacteria</taxon>
        <taxon>Burkholderiales</taxon>
        <taxon>Burkholderiaceae</taxon>
        <taxon>Cupriavidus</taxon>
    </lineage>
</organism>
<accession>A0A916J0G9</accession>
<sequence length="280" mass="31363">MTVAAICREQRQWAANQSIGFDARGYVAEVDENLMRPLSADTLAAFANGDGGELLERGGRPAKMRALHSSSALAANIFDYWCGCADAVPLMKALELPSCPTATLFEMKLPTGVDSHANLDVYLPLANDMVAGVESKFTEWLRGKATHEGNAFRPPYLAHGRNRWEEVGLPKAQALAVDLQEGREAFRHIGAPQLLKHALALARQHGDRWVLRYVYFDWPGPKGERHRDEIRRFHSLVGDELRFSAINYQAMFGELKAAARSEDQAYLAYLEERYFRPPMS</sequence>
<dbReference type="Proteomes" id="UP000672934">
    <property type="component" value="Unassembled WGS sequence"/>
</dbReference>